<dbReference type="SUPFAM" id="SSF55469">
    <property type="entry name" value="FMN-dependent nitroreductase-like"/>
    <property type="match status" value="1"/>
</dbReference>
<dbReference type="Proteomes" id="UP000243459">
    <property type="component" value="Chromosome 10"/>
</dbReference>
<dbReference type="GO" id="GO:0016491">
    <property type="term" value="F:oxidoreductase activity"/>
    <property type="evidence" value="ECO:0007669"/>
    <property type="project" value="InterPro"/>
</dbReference>
<dbReference type="AlphaFoldDB" id="A0A5P1E497"/>
<dbReference type="Gramene" id="ONK55856">
    <property type="protein sequence ID" value="ONK55856"/>
    <property type="gene ID" value="A4U43_C10F1670"/>
</dbReference>
<gene>
    <name evidence="1" type="ORF">A4U43_C10F1670</name>
</gene>
<keyword evidence="2" id="KW-1185">Reference proteome</keyword>
<dbReference type="EMBL" id="CM007390">
    <property type="protein sequence ID" value="ONK55856.1"/>
    <property type="molecule type" value="Genomic_DNA"/>
</dbReference>
<dbReference type="Gene3D" id="3.40.109.10">
    <property type="entry name" value="NADH Oxidase"/>
    <property type="match status" value="1"/>
</dbReference>
<dbReference type="PANTHER" id="PTHR42741:SF3">
    <property type="entry name" value="NITROREDUCTASE FAMILY PROTEIN"/>
    <property type="match status" value="1"/>
</dbReference>
<evidence type="ECO:0000313" key="2">
    <source>
        <dbReference type="Proteomes" id="UP000243459"/>
    </source>
</evidence>
<sequence length="94" mass="10430">MVARFEPVLREKGAWMYPRLFWETGVLGQVLYLEAHAVGISATGIGCYFDDDVHEVLGPKGSEFQSLYHFTIGSRVPDKRIMSLPAYPGPGIDA</sequence>
<reference evidence="2" key="1">
    <citation type="journal article" date="2017" name="Nat. Commun.">
        <title>The asparagus genome sheds light on the origin and evolution of a young Y chromosome.</title>
        <authorList>
            <person name="Harkess A."/>
            <person name="Zhou J."/>
            <person name="Xu C."/>
            <person name="Bowers J.E."/>
            <person name="Van der Hulst R."/>
            <person name="Ayyampalayam S."/>
            <person name="Mercati F."/>
            <person name="Riccardi P."/>
            <person name="McKain M.R."/>
            <person name="Kakrana A."/>
            <person name="Tang H."/>
            <person name="Ray J."/>
            <person name="Groenendijk J."/>
            <person name="Arikit S."/>
            <person name="Mathioni S.M."/>
            <person name="Nakano M."/>
            <person name="Shan H."/>
            <person name="Telgmann-Rauber A."/>
            <person name="Kanno A."/>
            <person name="Yue Z."/>
            <person name="Chen H."/>
            <person name="Li W."/>
            <person name="Chen Y."/>
            <person name="Xu X."/>
            <person name="Zhang Y."/>
            <person name="Luo S."/>
            <person name="Chen H."/>
            <person name="Gao J."/>
            <person name="Mao Z."/>
            <person name="Pires J.C."/>
            <person name="Luo M."/>
            <person name="Kudrna D."/>
            <person name="Wing R.A."/>
            <person name="Meyers B.C."/>
            <person name="Yi K."/>
            <person name="Kong H."/>
            <person name="Lavrijsen P."/>
            <person name="Sunseri F."/>
            <person name="Falavigna A."/>
            <person name="Ye Y."/>
            <person name="Leebens-Mack J.H."/>
            <person name="Chen G."/>
        </authorList>
    </citation>
    <scope>NUCLEOTIDE SEQUENCE [LARGE SCALE GENOMIC DNA]</scope>
    <source>
        <strain evidence="2">cv. DH0086</strain>
    </source>
</reference>
<evidence type="ECO:0008006" key="3">
    <source>
        <dbReference type="Google" id="ProtNLM"/>
    </source>
</evidence>
<organism evidence="1 2">
    <name type="scientific">Asparagus officinalis</name>
    <name type="common">Garden asparagus</name>
    <dbReference type="NCBI Taxonomy" id="4686"/>
    <lineage>
        <taxon>Eukaryota</taxon>
        <taxon>Viridiplantae</taxon>
        <taxon>Streptophyta</taxon>
        <taxon>Embryophyta</taxon>
        <taxon>Tracheophyta</taxon>
        <taxon>Spermatophyta</taxon>
        <taxon>Magnoliopsida</taxon>
        <taxon>Liliopsida</taxon>
        <taxon>Asparagales</taxon>
        <taxon>Asparagaceae</taxon>
        <taxon>Asparagoideae</taxon>
        <taxon>Asparagus</taxon>
    </lineage>
</organism>
<dbReference type="PANTHER" id="PTHR42741">
    <property type="entry name" value="NITROREDUCTASE FAMILY PROTEIN"/>
    <property type="match status" value="1"/>
</dbReference>
<dbReference type="InterPro" id="IPR000415">
    <property type="entry name" value="Nitroreductase-like"/>
</dbReference>
<accession>A0A5P1E497</accession>
<proteinExistence type="predicted"/>
<name>A0A5P1E497_ASPOF</name>
<protein>
    <recommendedName>
        <fullName evidence="3">Nitroreductase domain-containing protein</fullName>
    </recommendedName>
</protein>
<evidence type="ECO:0000313" key="1">
    <source>
        <dbReference type="EMBL" id="ONK55856.1"/>
    </source>
</evidence>